<evidence type="ECO:0000313" key="2">
    <source>
        <dbReference type="Proteomes" id="UP001314205"/>
    </source>
</evidence>
<dbReference type="SUPFAM" id="SSF56219">
    <property type="entry name" value="DNase I-like"/>
    <property type="match status" value="1"/>
</dbReference>
<accession>A0AAV1L6Y5</accession>
<comment type="caution">
    <text evidence="1">The sequence shown here is derived from an EMBL/GenBank/DDBJ whole genome shotgun (WGS) entry which is preliminary data.</text>
</comment>
<protein>
    <recommendedName>
        <fullName evidence="3">Endonuclease/exonuclease/phosphatase domain-containing protein</fullName>
    </recommendedName>
</protein>
<dbReference type="AlphaFoldDB" id="A0AAV1L6Y5"/>
<dbReference type="Gene3D" id="3.60.10.10">
    <property type="entry name" value="Endonuclease/exonuclease/phosphatase"/>
    <property type="match status" value="1"/>
</dbReference>
<name>A0AAV1L6Y5_9NEOP</name>
<evidence type="ECO:0000313" key="1">
    <source>
        <dbReference type="EMBL" id="CAK1590714.1"/>
    </source>
</evidence>
<dbReference type="InterPro" id="IPR036691">
    <property type="entry name" value="Endo/exonu/phosph_ase_sf"/>
</dbReference>
<reference evidence="1 2" key="1">
    <citation type="submission" date="2023-11" db="EMBL/GenBank/DDBJ databases">
        <authorList>
            <person name="Hedman E."/>
            <person name="Englund M."/>
            <person name="Stromberg M."/>
            <person name="Nyberg Akerstrom W."/>
            <person name="Nylinder S."/>
            <person name="Jareborg N."/>
            <person name="Kallberg Y."/>
            <person name="Kronander E."/>
        </authorList>
    </citation>
    <scope>NUCLEOTIDE SEQUENCE [LARGE SCALE GENOMIC DNA]</scope>
</reference>
<dbReference type="Proteomes" id="UP001314205">
    <property type="component" value="Unassembled WGS sequence"/>
</dbReference>
<keyword evidence="2" id="KW-1185">Reference proteome</keyword>
<evidence type="ECO:0008006" key="3">
    <source>
        <dbReference type="Google" id="ProtNLM"/>
    </source>
</evidence>
<proteinExistence type="predicted"/>
<gene>
    <name evidence="1" type="ORF">PARMNEM_LOCUS11040</name>
</gene>
<dbReference type="EMBL" id="CAVLGL010000086">
    <property type="protein sequence ID" value="CAK1590714.1"/>
    <property type="molecule type" value="Genomic_DNA"/>
</dbReference>
<organism evidence="1 2">
    <name type="scientific">Parnassius mnemosyne</name>
    <name type="common">clouded apollo</name>
    <dbReference type="NCBI Taxonomy" id="213953"/>
    <lineage>
        <taxon>Eukaryota</taxon>
        <taxon>Metazoa</taxon>
        <taxon>Ecdysozoa</taxon>
        <taxon>Arthropoda</taxon>
        <taxon>Hexapoda</taxon>
        <taxon>Insecta</taxon>
        <taxon>Pterygota</taxon>
        <taxon>Neoptera</taxon>
        <taxon>Endopterygota</taxon>
        <taxon>Lepidoptera</taxon>
        <taxon>Glossata</taxon>
        <taxon>Ditrysia</taxon>
        <taxon>Papilionoidea</taxon>
        <taxon>Papilionidae</taxon>
        <taxon>Parnassiinae</taxon>
        <taxon>Parnassini</taxon>
        <taxon>Parnassius</taxon>
        <taxon>Driopa</taxon>
    </lineage>
</organism>
<sequence>MTSATSVSVTLKTPLFGQSKVDTRIDKILYACVYRSHSGDQKATRLFDHLSEAADVALNRYPTAQLVFLGDFNACHQDWLFPYQKTFQEYFLRW</sequence>